<evidence type="ECO:0000313" key="1">
    <source>
        <dbReference type="EMBL" id="KAF4442639.1"/>
    </source>
</evidence>
<organism evidence="1 2">
    <name type="scientific">Fusarium austroafricanum</name>
    <dbReference type="NCBI Taxonomy" id="2364996"/>
    <lineage>
        <taxon>Eukaryota</taxon>
        <taxon>Fungi</taxon>
        <taxon>Dikarya</taxon>
        <taxon>Ascomycota</taxon>
        <taxon>Pezizomycotina</taxon>
        <taxon>Sordariomycetes</taxon>
        <taxon>Hypocreomycetidae</taxon>
        <taxon>Hypocreales</taxon>
        <taxon>Nectriaceae</taxon>
        <taxon>Fusarium</taxon>
        <taxon>Fusarium concolor species complex</taxon>
    </lineage>
</organism>
<protein>
    <submittedName>
        <fullName evidence="1">Putative 7 alpha-cephem-methoxylase</fullName>
    </submittedName>
</protein>
<dbReference type="Proteomes" id="UP000605986">
    <property type="component" value="Unassembled WGS sequence"/>
</dbReference>
<keyword evidence="2" id="KW-1185">Reference proteome</keyword>
<evidence type="ECO:0000313" key="2">
    <source>
        <dbReference type="Proteomes" id="UP000605986"/>
    </source>
</evidence>
<dbReference type="EMBL" id="JAADJG010000590">
    <property type="protein sequence ID" value="KAF4442639.1"/>
    <property type="molecule type" value="Genomic_DNA"/>
</dbReference>
<dbReference type="AlphaFoldDB" id="A0A8H4K3N5"/>
<gene>
    <name evidence="1" type="ORF">F53441_11680</name>
</gene>
<reference evidence="1" key="1">
    <citation type="submission" date="2020-01" db="EMBL/GenBank/DDBJ databases">
        <title>Identification and distribution of gene clusters putatively required for synthesis of sphingolipid metabolism inhibitors in phylogenetically diverse species of the filamentous fungus Fusarium.</title>
        <authorList>
            <person name="Kim H.-S."/>
            <person name="Busman M."/>
            <person name="Brown D.W."/>
            <person name="Divon H."/>
            <person name="Uhlig S."/>
            <person name="Proctor R.H."/>
        </authorList>
    </citation>
    <scope>NUCLEOTIDE SEQUENCE</scope>
    <source>
        <strain evidence="1">NRRL 53441</strain>
    </source>
</reference>
<name>A0A8H4K3N5_9HYPO</name>
<accession>A0A8H4K3N5</accession>
<sequence>MPEETKGRFGYFQWSGKFNDEKPYYLYTDAPKDLPIANFSTLPGAAEPVHDLKQSPETFNRMPMWNLPGTYPKKETLETLKNTPALLKGILADKNPCWYERPTQLVFQLSFGRLREPALQAINVMAMFSPDDIPETLIIAKPGQNGARNEPASVREKCTSEPMLKEPRSVQRFVVEELSDNERQSAFDEGVKLLCSRTFRMYRDHLIQTVAFAEMICSAAAYLYETGLAESCLNVARTGEAICEQLDRLYIEDVASPSALPNPSITKIRFDNSYKPPTYSLGTLAGNISTYGASVIRSPGGLINRQEGHETMWKVLKLREEYIGTSTQDQHRLDYENLLSNGYNDWALKLINEARYSEVKGFSEKSLGMKHRLLGKNKD</sequence>
<dbReference type="OrthoDB" id="6161812at2759"/>
<comment type="caution">
    <text evidence="1">The sequence shown here is derived from an EMBL/GenBank/DDBJ whole genome shotgun (WGS) entry which is preliminary data.</text>
</comment>
<proteinExistence type="predicted"/>